<feature type="region of interest" description="Disordered" evidence="1">
    <location>
        <begin position="69"/>
        <end position="149"/>
    </location>
</feature>
<reference evidence="2 3" key="1">
    <citation type="journal article" date="2015" name="Genome Biol. Evol.">
        <title>Comparative Genomics of a Bacterivorous Green Alga Reveals Evolutionary Causalities and Consequences of Phago-Mixotrophic Mode of Nutrition.</title>
        <authorList>
            <person name="Burns J.A."/>
            <person name="Paasch A."/>
            <person name="Narechania A."/>
            <person name="Kim E."/>
        </authorList>
    </citation>
    <scope>NUCLEOTIDE SEQUENCE [LARGE SCALE GENOMIC DNA]</scope>
    <source>
        <strain evidence="2 3">PLY_AMNH</strain>
    </source>
</reference>
<accession>A0AAE0BJY4</accession>
<dbReference type="AlphaFoldDB" id="A0AAE0BJY4"/>
<feature type="compositionally biased region" description="Basic and acidic residues" evidence="1">
    <location>
        <begin position="83"/>
        <end position="107"/>
    </location>
</feature>
<comment type="caution">
    <text evidence="2">The sequence shown here is derived from an EMBL/GenBank/DDBJ whole genome shotgun (WGS) entry which is preliminary data.</text>
</comment>
<protein>
    <submittedName>
        <fullName evidence="2">Uncharacterized protein</fullName>
    </submittedName>
</protein>
<sequence>MLCNRWTKLELRGQLEQEPGSSQGGGADALRAKLQFVEDRVYHAADGVVADEVLQRWLNDFDKNRRKTVLSATSKSAANADTRVAKDHRDQRWEERKKYNDEKDSKKPAGKGGEAAEGIMTRGGRQFRDADAEDIDRGGDSKENKRGGAVENFLTRSLCEW</sequence>
<name>A0AAE0BJY4_9CHLO</name>
<keyword evidence="3" id="KW-1185">Reference proteome</keyword>
<evidence type="ECO:0000256" key="1">
    <source>
        <dbReference type="SAM" id="MobiDB-lite"/>
    </source>
</evidence>
<organism evidence="2 3">
    <name type="scientific">Cymbomonas tetramitiformis</name>
    <dbReference type="NCBI Taxonomy" id="36881"/>
    <lineage>
        <taxon>Eukaryota</taxon>
        <taxon>Viridiplantae</taxon>
        <taxon>Chlorophyta</taxon>
        <taxon>Pyramimonadophyceae</taxon>
        <taxon>Pyramimonadales</taxon>
        <taxon>Pyramimonadaceae</taxon>
        <taxon>Cymbomonas</taxon>
    </lineage>
</organism>
<evidence type="ECO:0000313" key="3">
    <source>
        <dbReference type="Proteomes" id="UP001190700"/>
    </source>
</evidence>
<dbReference type="Proteomes" id="UP001190700">
    <property type="component" value="Unassembled WGS sequence"/>
</dbReference>
<proteinExistence type="predicted"/>
<feature type="compositionally biased region" description="Basic and acidic residues" evidence="1">
    <location>
        <begin position="126"/>
        <end position="148"/>
    </location>
</feature>
<feature type="compositionally biased region" description="Polar residues" evidence="1">
    <location>
        <begin position="70"/>
        <end position="79"/>
    </location>
</feature>
<evidence type="ECO:0000313" key="2">
    <source>
        <dbReference type="EMBL" id="KAK3238003.1"/>
    </source>
</evidence>
<dbReference type="EMBL" id="LGRX02034361">
    <property type="protein sequence ID" value="KAK3238003.1"/>
    <property type="molecule type" value="Genomic_DNA"/>
</dbReference>
<gene>
    <name evidence="2" type="ORF">CYMTET_51954</name>
</gene>